<dbReference type="InterPro" id="IPR002938">
    <property type="entry name" value="FAD-bd"/>
</dbReference>
<accession>A0ABQ3XYQ4</accession>
<protein>
    <submittedName>
        <fullName evidence="5">Pentachlorophenol monooxygenase</fullName>
    </submittedName>
</protein>
<proteinExistence type="predicted"/>
<comment type="caution">
    <text evidence="5">The sequence shown here is derived from an EMBL/GenBank/DDBJ whole genome shotgun (WGS) entry which is preliminary data.</text>
</comment>
<dbReference type="PRINTS" id="PR00420">
    <property type="entry name" value="RNGMNOXGNASE"/>
</dbReference>
<gene>
    <name evidence="5" type="ORF">Ade02nite_15200</name>
</gene>
<dbReference type="Pfam" id="PF01494">
    <property type="entry name" value="FAD_binding_3"/>
    <property type="match status" value="1"/>
</dbReference>
<feature type="domain" description="FAD-binding" evidence="4">
    <location>
        <begin position="6"/>
        <end position="340"/>
    </location>
</feature>
<reference evidence="5 6" key="1">
    <citation type="submission" date="2021-01" db="EMBL/GenBank/DDBJ databases">
        <title>Whole genome shotgun sequence of Actinoplanes deccanensis NBRC 13994.</title>
        <authorList>
            <person name="Komaki H."/>
            <person name="Tamura T."/>
        </authorList>
    </citation>
    <scope>NUCLEOTIDE SEQUENCE [LARGE SCALE GENOMIC DNA]</scope>
    <source>
        <strain evidence="5 6">NBRC 13994</strain>
    </source>
</reference>
<dbReference type="PANTHER" id="PTHR43004">
    <property type="entry name" value="TRK SYSTEM POTASSIUM UPTAKE PROTEIN"/>
    <property type="match status" value="1"/>
</dbReference>
<evidence type="ECO:0000256" key="2">
    <source>
        <dbReference type="ARBA" id="ARBA00022630"/>
    </source>
</evidence>
<dbReference type="PANTHER" id="PTHR43004:SF19">
    <property type="entry name" value="BINDING MONOOXYGENASE, PUTATIVE (JCVI)-RELATED"/>
    <property type="match status" value="1"/>
</dbReference>
<evidence type="ECO:0000313" key="6">
    <source>
        <dbReference type="Proteomes" id="UP000609879"/>
    </source>
</evidence>
<keyword evidence="3" id="KW-0274">FAD</keyword>
<organism evidence="5 6">
    <name type="scientific">Paractinoplanes deccanensis</name>
    <dbReference type="NCBI Taxonomy" id="113561"/>
    <lineage>
        <taxon>Bacteria</taxon>
        <taxon>Bacillati</taxon>
        <taxon>Actinomycetota</taxon>
        <taxon>Actinomycetes</taxon>
        <taxon>Micromonosporales</taxon>
        <taxon>Micromonosporaceae</taxon>
        <taxon>Paractinoplanes</taxon>
    </lineage>
</organism>
<keyword evidence="5" id="KW-0560">Oxidoreductase</keyword>
<dbReference type="RefSeq" id="WP_203760826.1">
    <property type="nucleotide sequence ID" value="NZ_BAAABO010000006.1"/>
</dbReference>
<dbReference type="EMBL" id="BOMI01000022">
    <property type="protein sequence ID" value="GID72879.1"/>
    <property type="molecule type" value="Genomic_DNA"/>
</dbReference>
<keyword evidence="6" id="KW-1185">Reference proteome</keyword>
<dbReference type="Gene3D" id="3.30.70.2450">
    <property type="match status" value="1"/>
</dbReference>
<keyword evidence="2" id="KW-0285">Flavoprotein</keyword>
<name>A0ABQ3XYQ4_9ACTN</name>
<evidence type="ECO:0000256" key="3">
    <source>
        <dbReference type="ARBA" id="ARBA00022827"/>
    </source>
</evidence>
<keyword evidence="5" id="KW-0503">Monooxygenase</keyword>
<evidence type="ECO:0000259" key="4">
    <source>
        <dbReference type="Pfam" id="PF01494"/>
    </source>
</evidence>
<sequence>MLPATTDVLIVGAGPVGLATATALAQAGVAVTVTDRAPGAAHTSRAAVVHARTLEVLDRIGAAAPLVDAGIPAPRFTIRDRDRVLVPVTFDTLPTPYPYALMVPQSTTEAVLGDRLTAAGGTVLRGYEATGLDGRTVTFATGERVTARYVVAADGMHSTLRHLAGIGFGTSGAGGSATTGGESFTLADVQVHGGPPRDEVVLYFSRAGLLVWAPLPDGTVRIVAAVGDAPEQPGAAYIQFLLDGRGPVRERARVDDVVWGSRFRVHHRVADTFRAGPVLLAGDAGHVHSPAGGQGMNLGLRDALALAGALTETLGSGSETPLDRYAAERRPAAREVVRFASRLTRLATVPAPLRPLRNGALSALSLLPAFRESLAFRLSSLERPAHR</sequence>
<evidence type="ECO:0000313" key="5">
    <source>
        <dbReference type="EMBL" id="GID72879.1"/>
    </source>
</evidence>
<dbReference type="Gene3D" id="3.50.50.60">
    <property type="entry name" value="FAD/NAD(P)-binding domain"/>
    <property type="match status" value="1"/>
</dbReference>
<dbReference type="InterPro" id="IPR050641">
    <property type="entry name" value="RIFMO-like"/>
</dbReference>
<dbReference type="SUPFAM" id="SSF51905">
    <property type="entry name" value="FAD/NAD(P)-binding domain"/>
    <property type="match status" value="1"/>
</dbReference>
<dbReference type="GO" id="GO:0004497">
    <property type="term" value="F:monooxygenase activity"/>
    <property type="evidence" value="ECO:0007669"/>
    <property type="project" value="UniProtKB-KW"/>
</dbReference>
<dbReference type="Proteomes" id="UP000609879">
    <property type="component" value="Unassembled WGS sequence"/>
</dbReference>
<evidence type="ECO:0000256" key="1">
    <source>
        <dbReference type="ARBA" id="ARBA00001974"/>
    </source>
</evidence>
<comment type="cofactor">
    <cofactor evidence="1">
        <name>FAD</name>
        <dbReference type="ChEBI" id="CHEBI:57692"/>
    </cofactor>
</comment>
<dbReference type="InterPro" id="IPR036188">
    <property type="entry name" value="FAD/NAD-bd_sf"/>
</dbReference>